<reference evidence="3" key="1">
    <citation type="journal article" date="2011" name="Nat. Biotechnol.">
        <title>The genomic sequence of the Chinese hamster ovary (CHO)-K1 cell line.</title>
        <authorList>
            <person name="Xu X."/>
            <person name="Nagarajan H."/>
            <person name="Lewis N.E."/>
            <person name="Pan S."/>
            <person name="Cai Z."/>
            <person name="Liu X."/>
            <person name="Chen W."/>
            <person name="Xie M."/>
            <person name="Wang W."/>
            <person name="Hammond S."/>
            <person name="Andersen M.R."/>
            <person name="Neff N."/>
            <person name="Passarelli B."/>
            <person name="Koh W."/>
            <person name="Fan H.C."/>
            <person name="Wang J."/>
            <person name="Gui Y."/>
            <person name="Lee K.H."/>
            <person name="Betenbaugh M.J."/>
            <person name="Quake S.R."/>
            <person name="Famili I."/>
            <person name="Palsson B.O."/>
            <person name="Wang J."/>
        </authorList>
    </citation>
    <scope>NUCLEOTIDE SEQUENCE [LARGE SCALE GENOMIC DNA]</scope>
    <source>
        <strain evidence="3">CHO K1 cell line</strain>
    </source>
</reference>
<organism evidence="2 3">
    <name type="scientific">Cricetulus griseus</name>
    <name type="common">Chinese hamster</name>
    <name type="synonym">Cricetulus barabensis griseus</name>
    <dbReference type="NCBI Taxonomy" id="10029"/>
    <lineage>
        <taxon>Eukaryota</taxon>
        <taxon>Metazoa</taxon>
        <taxon>Chordata</taxon>
        <taxon>Craniata</taxon>
        <taxon>Vertebrata</taxon>
        <taxon>Euteleostomi</taxon>
        <taxon>Mammalia</taxon>
        <taxon>Eutheria</taxon>
        <taxon>Euarchontoglires</taxon>
        <taxon>Glires</taxon>
        <taxon>Rodentia</taxon>
        <taxon>Myomorpha</taxon>
        <taxon>Muroidea</taxon>
        <taxon>Cricetidae</taxon>
        <taxon>Cricetinae</taxon>
        <taxon>Cricetulus</taxon>
    </lineage>
</organism>
<feature type="compositionally biased region" description="Low complexity" evidence="1">
    <location>
        <begin position="11"/>
        <end position="26"/>
    </location>
</feature>
<dbReference type="GlyGen" id="G3H334">
    <property type="glycosylation" value="1 site"/>
</dbReference>
<protein>
    <submittedName>
        <fullName evidence="2">Uncharacterized protein</fullName>
    </submittedName>
</protein>
<dbReference type="Proteomes" id="UP000001075">
    <property type="component" value="Unassembled WGS sequence"/>
</dbReference>
<dbReference type="EMBL" id="JH000121">
    <property type="protein sequence ID" value="EGW04242.1"/>
    <property type="molecule type" value="Genomic_DNA"/>
</dbReference>
<evidence type="ECO:0000313" key="3">
    <source>
        <dbReference type="Proteomes" id="UP000001075"/>
    </source>
</evidence>
<evidence type="ECO:0000256" key="1">
    <source>
        <dbReference type="SAM" id="MobiDB-lite"/>
    </source>
</evidence>
<dbReference type="InParanoid" id="G3H334"/>
<evidence type="ECO:0000313" key="2">
    <source>
        <dbReference type="EMBL" id="EGW04242.1"/>
    </source>
</evidence>
<dbReference type="AlphaFoldDB" id="G3H334"/>
<accession>G3H334</accession>
<proteinExistence type="predicted"/>
<sequence>MAKVQQGSVHGVFSSSAVRASSSCGSEQSCTEDAGEMYIIPFPTPSTTQILGPFHFPTWQQTDTERHRMHSPCFDCTHM</sequence>
<name>G3H334_CRIGR</name>
<feature type="region of interest" description="Disordered" evidence="1">
    <location>
        <begin position="1"/>
        <end position="29"/>
    </location>
</feature>
<gene>
    <name evidence="2" type="ORF">I79_004642</name>
</gene>